<dbReference type="EC" id="2.1.2.2" evidence="2"/>
<dbReference type="AlphaFoldDB" id="A0A238YZ00"/>
<evidence type="ECO:0000256" key="1">
    <source>
        <dbReference type="ARBA" id="ARBA00005054"/>
    </source>
</evidence>
<dbReference type="Gene3D" id="3.40.50.170">
    <property type="entry name" value="Formyl transferase, N-terminal domain"/>
    <property type="match status" value="1"/>
</dbReference>
<keyword evidence="4" id="KW-0658">Purine biosynthesis</keyword>
<dbReference type="GO" id="GO:0006189">
    <property type="term" value="P:'de novo' IMP biosynthetic process"/>
    <property type="evidence" value="ECO:0007669"/>
    <property type="project" value="TreeGrafter"/>
</dbReference>
<sequence>MKTIVILTGSEKRHTFFRKYLKNTKGIKLLKSFSESQKGNIQSLVKKDSINNDLRTKHLLLRDQVESDFFEVFNDVVQNSNNVFIEKGEINNKKYVSEIIDLNPDLIISYGCSIIKSNLISSFKGRFINIHLGISPYYRGAGTNYFPFVNNELQFVGVTYMFIDKGIDTGNIIHQFRAKMNTCDSIHTIGNRLIKDMAIVCSELILKFDSINNVKQKITPSEIKRLYRKKDFTEESLRMLYNNITKENIISKYLENKYLIDDKYPIINLKLNK</sequence>
<name>A0A238YZ00_9FLAO</name>
<evidence type="ECO:0000256" key="4">
    <source>
        <dbReference type="ARBA" id="ARBA00022755"/>
    </source>
</evidence>
<dbReference type="InterPro" id="IPR002376">
    <property type="entry name" value="Formyl_transf_N"/>
</dbReference>
<accession>A0A238YZ00</accession>
<dbReference type="OrthoDB" id="9802815at2"/>
<evidence type="ECO:0000256" key="2">
    <source>
        <dbReference type="ARBA" id="ARBA00012254"/>
    </source>
</evidence>
<keyword evidence="3 6" id="KW-0808">Transferase</keyword>
<dbReference type="PANTHER" id="PTHR43369:SF2">
    <property type="entry name" value="PHOSPHORIBOSYLGLYCINAMIDE FORMYLTRANSFERASE"/>
    <property type="match status" value="1"/>
</dbReference>
<protein>
    <recommendedName>
        <fullName evidence="2">phosphoribosylglycinamide formyltransferase 1</fullName>
        <ecNumber evidence="2">2.1.2.2</ecNumber>
    </recommendedName>
</protein>
<gene>
    <name evidence="6" type="ORF">SAMN06265371_11191</name>
</gene>
<dbReference type="EMBL" id="FZNT01000011">
    <property type="protein sequence ID" value="SNR75904.1"/>
    <property type="molecule type" value="Genomic_DNA"/>
</dbReference>
<evidence type="ECO:0000313" key="7">
    <source>
        <dbReference type="Proteomes" id="UP000198384"/>
    </source>
</evidence>
<dbReference type="PANTHER" id="PTHR43369">
    <property type="entry name" value="PHOSPHORIBOSYLGLYCINAMIDE FORMYLTRANSFERASE"/>
    <property type="match status" value="1"/>
</dbReference>
<proteinExistence type="predicted"/>
<dbReference type="InterPro" id="IPR036477">
    <property type="entry name" value="Formyl_transf_N_sf"/>
</dbReference>
<dbReference type="Pfam" id="PF00551">
    <property type="entry name" value="Formyl_trans_N"/>
    <property type="match status" value="1"/>
</dbReference>
<dbReference type="SUPFAM" id="SSF53328">
    <property type="entry name" value="Formyltransferase"/>
    <property type="match status" value="1"/>
</dbReference>
<organism evidence="6 7">
    <name type="scientific">Lutibacter agarilyticus</name>
    <dbReference type="NCBI Taxonomy" id="1109740"/>
    <lineage>
        <taxon>Bacteria</taxon>
        <taxon>Pseudomonadati</taxon>
        <taxon>Bacteroidota</taxon>
        <taxon>Flavobacteriia</taxon>
        <taxon>Flavobacteriales</taxon>
        <taxon>Flavobacteriaceae</taxon>
        <taxon>Lutibacter</taxon>
    </lineage>
</organism>
<dbReference type="GO" id="GO:0005829">
    <property type="term" value="C:cytosol"/>
    <property type="evidence" value="ECO:0007669"/>
    <property type="project" value="TreeGrafter"/>
</dbReference>
<dbReference type="Proteomes" id="UP000198384">
    <property type="component" value="Unassembled WGS sequence"/>
</dbReference>
<dbReference type="GO" id="GO:0004644">
    <property type="term" value="F:phosphoribosylglycinamide formyltransferase activity"/>
    <property type="evidence" value="ECO:0007669"/>
    <property type="project" value="UniProtKB-EC"/>
</dbReference>
<evidence type="ECO:0000256" key="3">
    <source>
        <dbReference type="ARBA" id="ARBA00022679"/>
    </source>
</evidence>
<evidence type="ECO:0000313" key="6">
    <source>
        <dbReference type="EMBL" id="SNR75904.1"/>
    </source>
</evidence>
<comment type="pathway">
    <text evidence="1">Purine metabolism; IMP biosynthesis via de novo pathway; N(2)-formyl-N(1)-(5-phospho-D-ribosyl)glycinamide from N(1)-(5-phospho-D-ribosyl)glycinamide (10-formyl THF route): step 1/1.</text>
</comment>
<feature type="domain" description="Formyl transferase N-terminal" evidence="5">
    <location>
        <begin position="85"/>
        <end position="195"/>
    </location>
</feature>
<evidence type="ECO:0000259" key="5">
    <source>
        <dbReference type="Pfam" id="PF00551"/>
    </source>
</evidence>
<reference evidence="6 7" key="1">
    <citation type="submission" date="2017-06" db="EMBL/GenBank/DDBJ databases">
        <authorList>
            <person name="Kim H.J."/>
            <person name="Triplett B.A."/>
        </authorList>
    </citation>
    <scope>NUCLEOTIDE SEQUENCE [LARGE SCALE GENOMIC DNA]</scope>
    <source>
        <strain evidence="6 7">DSM 29150</strain>
    </source>
</reference>
<keyword evidence="7" id="KW-1185">Reference proteome</keyword>
<dbReference type="RefSeq" id="WP_089382796.1">
    <property type="nucleotide sequence ID" value="NZ_FZNT01000011.1"/>
</dbReference>